<dbReference type="GO" id="GO:0016208">
    <property type="term" value="F:AMP binding"/>
    <property type="evidence" value="ECO:0007669"/>
    <property type="project" value="TreeGrafter"/>
</dbReference>
<name>X1EW40_9ZZZZ</name>
<keyword evidence="3" id="KW-0963">Cytoplasm</keyword>
<evidence type="ECO:0000256" key="8">
    <source>
        <dbReference type="ARBA" id="ARBA00023152"/>
    </source>
</evidence>
<organism evidence="10">
    <name type="scientific">marine sediment metagenome</name>
    <dbReference type="NCBI Taxonomy" id="412755"/>
    <lineage>
        <taxon>unclassified sequences</taxon>
        <taxon>metagenomes</taxon>
        <taxon>ecological metagenomes</taxon>
    </lineage>
</organism>
<feature type="non-terminal residue" evidence="10">
    <location>
        <position position="93"/>
    </location>
</feature>
<dbReference type="GO" id="GO:0005524">
    <property type="term" value="F:ATP binding"/>
    <property type="evidence" value="ECO:0007669"/>
    <property type="project" value="TreeGrafter"/>
</dbReference>
<dbReference type="Gene3D" id="3.40.50.450">
    <property type="match status" value="1"/>
</dbReference>
<dbReference type="GO" id="GO:0048029">
    <property type="term" value="F:monosaccharide binding"/>
    <property type="evidence" value="ECO:0007669"/>
    <property type="project" value="TreeGrafter"/>
</dbReference>
<proteinExistence type="predicted"/>
<dbReference type="GO" id="GO:0005945">
    <property type="term" value="C:6-phosphofructokinase complex"/>
    <property type="evidence" value="ECO:0007669"/>
    <property type="project" value="TreeGrafter"/>
</dbReference>
<gene>
    <name evidence="10" type="ORF">S03H2_13468</name>
</gene>
<evidence type="ECO:0000256" key="1">
    <source>
        <dbReference type="ARBA" id="ARBA00001946"/>
    </source>
</evidence>
<dbReference type="UniPathway" id="UPA00109">
    <property type="reaction ID" value="UER00182"/>
</dbReference>
<accession>X1EW40</accession>
<dbReference type="InterPro" id="IPR000023">
    <property type="entry name" value="Phosphofructokinase_dom"/>
</dbReference>
<keyword evidence="6" id="KW-0418">Kinase</keyword>
<evidence type="ECO:0000256" key="2">
    <source>
        <dbReference type="ARBA" id="ARBA00004679"/>
    </source>
</evidence>
<evidence type="ECO:0000256" key="3">
    <source>
        <dbReference type="ARBA" id="ARBA00022490"/>
    </source>
</evidence>
<keyword evidence="4" id="KW-0808">Transferase</keyword>
<feature type="domain" description="Phosphofructokinase" evidence="9">
    <location>
        <begin position="10"/>
        <end position="92"/>
    </location>
</feature>
<dbReference type="GO" id="GO:0046872">
    <property type="term" value="F:metal ion binding"/>
    <property type="evidence" value="ECO:0007669"/>
    <property type="project" value="UniProtKB-KW"/>
</dbReference>
<comment type="pathway">
    <text evidence="2">Carbohydrate degradation; glycolysis; D-glyceraldehyde 3-phosphate and glycerone phosphate from D-glucose: step 3/4.</text>
</comment>
<sequence>MEKKGKGKTTIAILTGGGDVPGLNPCIKTLVYRAASEGIKVIGIRRGWAGILEYNPDDSHNKLKSIQELTLSEVRTIDRSGGTYLHTSRTNPS</sequence>
<dbReference type="GO" id="GO:0006002">
    <property type="term" value="P:fructose 6-phosphate metabolic process"/>
    <property type="evidence" value="ECO:0007669"/>
    <property type="project" value="InterPro"/>
</dbReference>
<dbReference type="GO" id="GO:0042802">
    <property type="term" value="F:identical protein binding"/>
    <property type="evidence" value="ECO:0007669"/>
    <property type="project" value="TreeGrafter"/>
</dbReference>
<evidence type="ECO:0000256" key="6">
    <source>
        <dbReference type="ARBA" id="ARBA00022777"/>
    </source>
</evidence>
<evidence type="ECO:0000256" key="5">
    <source>
        <dbReference type="ARBA" id="ARBA00022723"/>
    </source>
</evidence>
<dbReference type="Pfam" id="PF00365">
    <property type="entry name" value="PFK"/>
    <property type="match status" value="1"/>
</dbReference>
<protein>
    <recommendedName>
        <fullName evidence="9">Phosphofructokinase domain-containing protein</fullName>
    </recommendedName>
</protein>
<dbReference type="SUPFAM" id="SSF53784">
    <property type="entry name" value="Phosphofructokinase"/>
    <property type="match status" value="1"/>
</dbReference>
<evidence type="ECO:0000256" key="4">
    <source>
        <dbReference type="ARBA" id="ARBA00022679"/>
    </source>
</evidence>
<keyword evidence="7" id="KW-0460">Magnesium</keyword>
<dbReference type="GO" id="GO:0061621">
    <property type="term" value="P:canonical glycolysis"/>
    <property type="evidence" value="ECO:0007669"/>
    <property type="project" value="TreeGrafter"/>
</dbReference>
<comment type="caution">
    <text evidence="10">The sequence shown here is derived from an EMBL/GenBank/DDBJ whole genome shotgun (WGS) entry which is preliminary data.</text>
</comment>
<dbReference type="PANTHER" id="PTHR13697">
    <property type="entry name" value="PHOSPHOFRUCTOKINASE"/>
    <property type="match status" value="1"/>
</dbReference>
<reference evidence="10" key="1">
    <citation type="journal article" date="2014" name="Front. Microbiol.">
        <title>High frequency of phylogenetically diverse reductive dehalogenase-homologous genes in deep subseafloor sedimentary metagenomes.</title>
        <authorList>
            <person name="Kawai M."/>
            <person name="Futagami T."/>
            <person name="Toyoda A."/>
            <person name="Takaki Y."/>
            <person name="Nishi S."/>
            <person name="Hori S."/>
            <person name="Arai W."/>
            <person name="Tsubouchi T."/>
            <person name="Morono Y."/>
            <person name="Uchiyama I."/>
            <person name="Ito T."/>
            <person name="Fujiyama A."/>
            <person name="Inagaki F."/>
            <person name="Takami H."/>
        </authorList>
    </citation>
    <scope>NUCLEOTIDE SEQUENCE</scope>
    <source>
        <strain evidence="10">Expedition CK06-06</strain>
    </source>
</reference>
<evidence type="ECO:0000256" key="7">
    <source>
        <dbReference type="ARBA" id="ARBA00022842"/>
    </source>
</evidence>
<dbReference type="PRINTS" id="PR00476">
    <property type="entry name" value="PHFRCTKINASE"/>
</dbReference>
<evidence type="ECO:0000259" key="9">
    <source>
        <dbReference type="Pfam" id="PF00365"/>
    </source>
</evidence>
<dbReference type="InterPro" id="IPR022953">
    <property type="entry name" value="ATP_PFK"/>
</dbReference>
<dbReference type="AlphaFoldDB" id="X1EW40"/>
<keyword evidence="8" id="KW-0324">Glycolysis</keyword>
<dbReference type="GO" id="GO:0003872">
    <property type="term" value="F:6-phosphofructokinase activity"/>
    <property type="evidence" value="ECO:0007669"/>
    <property type="project" value="InterPro"/>
</dbReference>
<dbReference type="GO" id="GO:0070095">
    <property type="term" value="F:fructose-6-phosphate binding"/>
    <property type="evidence" value="ECO:0007669"/>
    <property type="project" value="TreeGrafter"/>
</dbReference>
<dbReference type="EMBL" id="BARU01006837">
    <property type="protein sequence ID" value="GAH37591.1"/>
    <property type="molecule type" value="Genomic_DNA"/>
</dbReference>
<dbReference type="GO" id="GO:0030388">
    <property type="term" value="P:fructose 1,6-bisphosphate metabolic process"/>
    <property type="evidence" value="ECO:0007669"/>
    <property type="project" value="TreeGrafter"/>
</dbReference>
<dbReference type="InterPro" id="IPR035966">
    <property type="entry name" value="PKF_sf"/>
</dbReference>
<dbReference type="PANTHER" id="PTHR13697:SF52">
    <property type="entry name" value="ATP-DEPENDENT 6-PHOSPHOFRUCTOKINASE 3"/>
    <property type="match status" value="1"/>
</dbReference>
<keyword evidence="5" id="KW-0479">Metal-binding</keyword>
<evidence type="ECO:0000313" key="10">
    <source>
        <dbReference type="EMBL" id="GAH37591.1"/>
    </source>
</evidence>
<comment type="cofactor">
    <cofactor evidence="1">
        <name>Mg(2+)</name>
        <dbReference type="ChEBI" id="CHEBI:18420"/>
    </cofactor>
</comment>